<sequence>MSTSCLAAAAPLLDGATATVDPFGSAHFGLAVLAGREPGGTATRSVICAYDKASGRAEVGGALELAQAMPTGAREASRTGDLAAPFGGRCAEECEAALSTLSDGDREAVIGLPTRIARTLAALEGTETDGGTRQALDVAASVAGSDAANAPALVAPVNVTPVEAECTLRWFGFLDESAKTVGTHRCTVAAAADGSVTIEKLTGERLRLRLLPLNDRLSLTVGRSFLADQPERAYDLEAPLNAGNGNFGNVVGLATRSGGQIHLFGGAELGMQPADDTFFSILTISGT</sequence>
<organism evidence="1 2">
    <name type="scientific">Aureimonas pseudogalii</name>
    <dbReference type="NCBI Taxonomy" id="1744844"/>
    <lineage>
        <taxon>Bacteria</taxon>
        <taxon>Pseudomonadati</taxon>
        <taxon>Pseudomonadota</taxon>
        <taxon>Alphaproteobacteria</taxon>
        <taxon>Hyphomicrobiales</taxon>
        <taxon>Aurantimonadaceae</taxon>
        <taxon>Aureimonas</taxon>
    </lineage>
</organism>
<dbReference type="Proteomes" id="UP000542776">
    <property type="component" value="Unassembled WGS sequence"/>
</dbReference>
<reference evidence="1 2" key="1">
    <citation type="submission" date="2020-08" db="EMBL/GenBank/DDBJ databases">
        <title>Genomic Encyclopedia of Type Strains, Phase IV (KMG-IV): sequencing the most valuable type-strain genomes for metagenomic binning, comparative biology and taxonomic classification.</title>
        <authorList>
            <person name="Goeker M."/>
        </authorList>
    </citation>
    <scope>NUCLEOTIDE SEQUENCE [LARGE SCALE GENOMIC DNA]</scope>
    <source>
        <strain evidence="1 2">DSM 102238</strain>
    </source>
</reference>
<comment type="caution">
    <text evidence="1">The sequence shown here is derived from an EMBL/GenBank/DDBJ whole genome shotgun (WGS) entry which is preliminary data.</text>
</comment>
<keyword evidence="2" id="KW-1185">Reference proteome</keyword>
<gene>
    <name evidence="1" type="ORF">GGR04_001825</name>
</gene>
<evidence type="ECO:0000313" key="2">
    <source>
        <dbReference type="Proteomes" id="UP000542776"/>
    </source>
</evidence>
<protein>
    <submittedName>
        <fullName evidence="1">Uncharacterized protein</fullName>
    </submittedName>
</protein>
<accession>A0A7W6EAY9</accession>
<proteinExistence type="predicted"/>
<name>A0A7W6EAY9_9HYPH</name>
<dbReference type="EMBL" id="JACIEK010000003">
    <property type="protein sequence ID" value="MBB3997987.1"/>
    <property type="molecule type" value="Genomic_DNA"/>
</dbReference>
<evidence type="ECO:0000313" key="1">
    <source>
        <dbReference type="EMBL" id="MBB3997987.1"/>
    </source>
</evidence>
<dbReference type="AlphaFoldDB" id="A0A7W6EAY9"/>